<dbReference type="SUPFAM" id="SSF81811">
    <property type="entry name" value="Helical domain of Sec23/24"/>
    <property type="match status" value="1"/>
</dbReference>
<evidence type="ECO:0000256" key="1">
    <source>
        <dbReference type="ARBA" id="ARBA00004299"/>
    </source>
</evidence>
<evidence type="ECO:0000313" key="19">
    <source>
        <dbReference type="EMBL" id="CAH2232496.1"/>
    </source>
</evidence>
<feature type="domain" description="Sec23/Sec24 trunk" evidence="16">
    <location>
        <begin position="612"/>
        <end position="848"/>
    </location>
</feature>
<keyword evidence="9" id="KW-0653">Protein transport</keyword>
<feature type="compositionally biased region" description="Polar residues" evidence="13">
    <location>
        <begin position="208"/>
        <end position="225"/>
    </location>
</feature>
<evidence type="ECO:0000256" key="11">
    <source>
        <dbReference type="ARBA" id="ARBA00023136"/>
    </source>
</evidence>
<comment type="caution">
    <text evidence="19">The sequence shown here is derived from an EMBL/GenBank/DDBJ whole genome shotgun (WGS) entry which is preliminary data.</text>
</comment>
<evidence type="ECO:0000259" key="17">
    <source>
        <dbReference type="Pfam" id="PF04815"/>
    </source>
</evidence>
<dbReference type="SUPFAM" id="SSF81995">
    <property type="entry name" value="beta-sandwich domain of Sec23/24"/>
    <property type="match status" value="1"/>
</dbReference>
<feature type="compositionally biased region" description="Polar residues" evidence="13">
    <location>
        <begin position="288"/>
        <end position="312"/>
    </location>
</feature>
<dbReference type="Gene3D" id="3.40.20.10">
    <property type="entry name" value="Severin"/>
    <property type="match status" value="1"/>
</dbReference>
<dbReference type="AlphaFoldDB" id="A0A8S4RAL1"/>
<dbReference type="InterPro" id="IPR006896">
    <property type="entry name" value="Sec23/24_trunk_dom"/>
</dbReference>
<keyword evidence="8" id="KW-0931">ER-Golgi transport</keyword>
<keyword evidence="5" id="KW-0813">Transport</keyword>
<keyword evidence="7" id="KW-0256">Endoplasmic reticulum</keyword>
<evidence type="ECO:0000313" key="20">
    <source>
        <dbReference type="Proteomes" id="UP000838756"/>
    </source>
</evidence>
<gene>
    <name evidence="19" type="primary">jg19427</name>
    <name evidence="19" type="ORF">PAEG_LOCUS10760</name>
</gene>
<dbReference type="Proteomes" id="UP000838756">
    <property type="component" value="Unassembled WGS sequence"/>
</dbReference>
<evidence type="ECO:0000256" key="7">
    <source>
        <dbReference type="ARBA" id="ARBA00022824"/>
    </source>
</evidence>
<dbReference type="Pfam" id="PF04811">
    <property type="entry name" value="Sec23_trunk"/>
    <property type="match status" value="1"/>
</dbReference>
<evidence type="ECO:0000256" key="6">
    <source>
        <dbReference type="ARBA" id="ARBA00022490"/>
    </source>
</evidence>
<dbReference type="Gene3D" id="2.30.30.380">
    <property type="entry name" value="Zn-finger domain of Sec23/24"/>
    <property type="match status" value="1"/>
</dbReference>
<evidence type="ECO:0000256" key="5">
    <source>
        <dbReference type="ARBA" id="ARBA00022448"/>
    </source>
</evidence>
<sequence>MAHVPNAYNNVPGQQNSSPGPFQQYSQIPQSQLPGPLKQDGNLDKQAPVMGFNSQNHFNQSGNSSPAFNQPGLMPQHTSSQSSPIRPLKPISNQPPMQNIQNIPMSSPSVHSNPNTISSSSPYPPNAQNQINNNAPPLVPSSQYSQPVMNGPMPAPNQRPINQYPPPSSSFSSPSVNQPPINSSYSPVNPSFGIQRPPTSMPPGLPANSHSAPLTGPRNSPQTTGPQVNMPPPSSMPNFAPPVGPLRSNIMNGPSGPPPMSAPITGPMPPKGLPSGPMLFGQPGPNLGPQTSQQQSKSQYNNGPTAPMSQHLPNMPPMQGLQSGLTPLPLMSQPGLKSGLPPMPPVSQPVLQPGLPPMPPINQPGLQSGRPPMPPMGQPGLQSGSTLPQMNQPMPGPASGPSTNLQNRYPQMQYSTQQQNQIQQNIAKQFPTHNLYGATQQMGQLSVTKQGFDQLWGHQMVDLLQCKQILPGYPEDPPEIRLGHQFAESPNCSPEVFRCTVNKIPETNSLLQKSRLPLGILIHPFKDLNHLPVIQCTSIVRCRACRTYINPFVYFVDAKRWKCNLCYRVNDLPEEFQYDPVSKSYGDPSRRPEIKSATIEFIAPSEYMLRPPQPAVYLFLLDVSQIARESGYLQVVCDTLKSNLNKLPGDARTQIGFICYDAHIHYYLMSDGLTRPKEMTVLDIEDIFLPSPESLLVNLGEHDDLIKELLTILPQRYSAPGVPASALGAALQAAYKLMAPTGGRITVFQTCLPNVGPGALQSREDPNARSSKDVAHLNPATDFYKRLALDCSGAQVAVDLFLLSSQYCDLATLSGMSKFSAGSLYHIPLFRAQRSWQADQLRHMFTRYLTRKIGFEAVLRVRCTRGVSVHTFHGNFFVRSTDLLSLPNVSPDAGFGMQLIIEESLADLQQVCFQAALLYTSSKGERRIRVHTLALPTTNTLPDVLHSADQECIIGLLSKMAVDRCSSASMSEAKEALINAAVDVLSAHRLAQNLPVGSASSSLHAPVSLKLLPLYILGLLKRKALRTGTSTRLDERVADMCFIKSAPLCAVMRGVYPDLYALHDLHEHVRRDKDNLVLPNPPRLQLTAERINITGAYLLDDGDSMIIYVSHGVSPAFLSETFGVASFNQLPDEARSLPMLENEGSELLHAFVDKLNDDRPYPSSLLILRDNSASRQLFTERLIEDRVESALSYYEFLQHVKTQVK</sequence>
<dbReference type="InterPro" id="IPR050550">
    <property type="entry name" value="SEC23_SEC24_subfamily"/>
</dbReference>
<dbReference type="InterPro" id="IPR036180">
    <property type="entry name" value="Gelsolin-like_dom_sf"/>
</dbReference>
<feature type="compositionally biased region" description="Pro residues" evidence="13">
    <location>
        <begin position="153"/>
        <end position="168"/>
    </location>
</feature>
<comment type="similarity">
    <text evidence="4">Belongs to the SEC23/SEC24 family. SEC24 subfamily.</text>
</comment>
<evidence type="ECO:0000259" key="16">
    <source>
        <dbReference type="Pfam" id="PF04811"/>
    </source>
</evidence>
<feature type="compositionally biased region" description="Polar residues" evidence="13">
    <location>
        <begin position="7"/>
        <end position="33"/>
    </location>
</feature>
<dbReference type="Pfam" id="PF00626">
    <property type="entry name" value="Gelsolin"/>
    <property type="match status" value="1"/>
</dbReference>
<dbReference type="Gene3D" id="1.20.120.730">
    <property type="entry name" value="Sec23/Sec24 helical domain"/>
    <property type="match status" value="1"/>
</dbReference>
<evidence type="ECO:0000256" key="13">
    <source>
        <dbReference type="SAM" id="MobiDB-lite"/>
    </source>
</evidence>
<evidence type="ECO:0000256" key="10">
    <source>
        <dbReference type="ARBA" id="ARBA00023034"/>
    </source>
</evidence>
<dbReference type="GO" id="GO:0006886">
    <property type="term" value="P:intracellular protein transport"/>
    <property type="evidence" value="ECO:0007669"/>
    <property type="project" value="InterPro"/>
</dbReference>
<evidence type="ECO:0000256" key="9">
    <source>
        <dbReference type="ARBA" id="ARBA00022927"/>
    </source>
</evidence>
<feature type="domain" description="Sec23/Sec24 beta-sandwich" evidence="18">
    <location>
        <begin position="854"/>
        <end position="938"/>
    </location>
</feature>
<dbReference type="EMBL" id="CAKXAJ010024901">
    <property type="protein sequence ID" value="CAH2232496.1"/>
    <property type="molecule type" value="Genomic_DNA"/>
</dbReference>
<dbReference type="InterPro" id="IPR036174">
    <property type="entry name" value="Znf_Sec23_Sec24_sf"/>
</dbReference>
<dbReference type="SUPFAM" id="SSF82919">
    <property type="entry name" value="Zn-finger domain of Sec23/24"/>
    <property type="match status" value="1"/>
</dbReference>
<dbReference type="InterPro" id="IPR029006">
    <property type="entry name" value="ADF-H/Gelsolin-like_dom_sf"/>
</dbReference>
<dbReference type="InterPro" id="IPR006895">
    <property type="entry name" value="Znf_Sec23_Sec24"/>
</dbReference>
<feature type="domain" description="Sec23/Sec24 helical" evidence="17">
    <location>
        <begin position="949"/>
        <end position="1052"/>
    </location>
</feature>
<dbReference type="OrthoDB" id="49016at2759"/>
<keyword evidence="12" id="KW-0968">Cytoplasmic vesicle</keyword>
<evidence type="ECO:0000256" key="8">
    <source>
        <dbReference type="ARBA" id="ARBA00022892"/>
    </source>
</evidence>
<dbReference type="InterPro" id="IPR036465">
    <property type="entry name" value="vWFA_dom_sf"/>
</dbReference>
<dbReference type="GO" id="GO:0000139">
    <property type="term" value="C:Golgi membrane"/>
    <property type="evidence" value="ECO:0007669"/>
    <property type="project" value="UniProtKB-SubCell"/>
</dbReference>
<dbReference type="SUPFAM" id="SSF53300">
    <property type="entry name" value="vWA-like"/>
    <property type="match status" value="1"/>
</dbReference>
<feature type="domain" description="Gelsolin-like" evidence="14">
    <location>
        <begin position="1079"/>
        <end position="1143"/>
    </location>
</feature>
<dbReference type="Pfam" id="PF08033">
    <property type="entry name" value="Sec23_BS"/>
    <property type="match status" value="1"/>
</dbReference>
<evidence type="ECO:0000256" key="12">
    <source>
        <dbReference type="ARBA" id="ARBA00023329"/>
    </source>
</evidence>
<dbReference type="InterPro" id="IPR006900">
    <property type="entry name" value="Sec23/24_helical_dom"/>
</dbReference>
<protein>
    <submittedName>
        <fullName evidence="19">Jg19427 protein</fullName>
    </submittedName>
</protein>
<dbReference type="GO" id="GO:0005789">
    <property type="term" value="C:endoplasmic reticulum membrane"/>
    <property type="evidence" value="ECO:0007669"/>
    <property type="project" value="UniProtKB-SubCell"/>
</dbReference>
<name>A0A8S4RAL1_9NEOP</name>
<dbReference type="Pfam" id="PF04810">
    <property type="entry name" value="zf-Sec23_Sec24"/>
    <property type="match status" value="1"/>
</dbReference>
<reference evidence="19" key="1">
    <citation type="submission" date="2022-03" db="EMBL/GenBank/DDBJ databases">
        <authorList>
            <person name="Lindestad O."/>
        </authorList>
    </citation>
    <scope>NUCLEOTIDE SEQUENCE</scope>
</reference>
<dbReference type="PANTHER" id="PTHR13803:SF39">
    <property type="entry name" value="SECRETORY 24AB, ISOFORM A"/>
    <property type="match status" value="1"/>
</dbReference>
<evidence type="ECO:0000256" key="4">
    <source>
        <dbReference type="ARBA" id="ARBA00008334"/>
    </source>
</evidence>
<proteinExistence type="inferred from homology"/>
<feature type="compositionally biased region" description="Low complexity" evidence="13">
    <location>
        <begin position="126"/>
        <end position="136"/>
    </location>
</feature>
<evidence type="ECO:0000256" key="3">
    <source>
        <dbReference type="ARBA" id="ARBA00004397"/>
    </source>
</evidence>
<keyword evidence="10" id="KW-0333">Golgi apparatus</keyword>
<accession>A0A8S4RAL1</accession>
<dbReference type="Gene3D" id="3.40.50.410">
    <property type="entry name" value="von Willebrand factor, type A domain"/>
    <property type="match status" value="1"/>
</dbReference>
<feature type="region of interest" description="Disordered" evidence="13">
    <location>
        <begin position="250"/>
        <end position="407"/>
    </location>
</feature>
<keyword evidence="20" id="KW-1185">Reference proteome</keyword>
<feature type="compositionally biased region" description="Polar residues" evidence="13">
    <location>
        <begin position="91"/>
        <end position="121"/>
    </location>
</feature>
<dbReference type="InterPro" id="IPR012990">
    <property type="entry name" value="Beta-sandwich_Sec23_24"/>
</dbReference>
<dbReference type="Gene3D" id="2.60.40.1670">
    <property type="entry name" value="beta-sandwich domain of Sec23/24"/>
    <property type="match status" value="1"/>
</dbReference>
<dbReference type="GO" id="GO:0030127">
    <property type="term" value="C:COPII vesicle coat"/>
    <property type="evidence" value="ECO:0007669"/>
    <property type="project" value="InterPro"/>
</dbReference>
<dbReference type="GO" id="GO:0000149">
    <property type="term" value="F:SNARE binding"/>
    <property type="evidence" value="ECO:0007669"/>
    <property type="project" value="TreeGrafter"/>
</dbReference>
<evidence type="ECO:0000256" key="2">
    <source>
        <dbReference type="ARBA" id="ARBA00004394"/>
    </source>
</evidence>
<dbReference type="SUPFAM" id="SSF82754">
    <property type="entry name" value="C-terminal, gelsolin-like domain of Sec23/24"/>
    <property type="match status" value="1"/>
</dbReference>
<evidence type="ECO:0000259" key="14">
    <source>
        <dbReference type="Pfam" id="PF00626"/>
    </source>
</evidence>
<keyword evidence="11" id="KW-0472">Membrane</keyword>
<feature type="compositionally biased region" description="Polar residues" evidence="13">
    <location>
        <begin position="52"/>
        <end position="68"/>
    </location>
</feature>
<dbReference type="InterPro" id="IPR007123">
    <property type="entry name" value="Gelsolin-like_dom"/>
</dbReference>
<dbReference type="GO" id="GO:0070971">
    <property type="term" value="C:endoplasmic reticulum exit site"/>
    <property type="evidence" value="ECO:0007669"/>
    <property type="project" value="TreeGrafter"/>
</dbReference>
<dbReference type="PANTHER" id="PTHR13803">
    <property type="entry name" value="SEC24-RELATED PROTEIN"/>
    <property type="match status" value="1"/>
</dbReference>
<keyword evidence="6" id="KW-0963">Cytoplasm</keyword>
<organism evidence="19 20">
    <name type="scientific">Pararge aegeria aegeria</name>
    <dbReference type="NCBI Taxonomy" id="348720"/>
    <lineage>
        <taxon>Eukaryota</taxon>
        <taxon>Metazoa</taxon>
        <taxon>Ecdysozoa</taxon>
        <taxon>Arthropoda</taxon>
        <taxon>Hexapoda</taxon>
        <taxon>Insecta</taxon>
        <taxon>Pterygota</taxon>
        <taxon>Neoptera</taxon>
        <taxon>Endopterygota</taxon>
        <taxon>Lepidoptera</taxon>
        <taxon>Glossata</taxon>
        <taxon>Ditrysia</taxon>
        <taxon>Papilionoidea</taxon>
        <taxon>Nymphalidae</taxon>
        <taxon>Satyrinae</taxon>
        <taxon>Satyrini</taxon>
        <taxon>Parargina</taxon>
        <taxon>Pararge</taxon>
    </lineage>
</organism>
<dbReference type="InterPro" id="IPR036175">
    <property type="entry name" value="Sec23/24_helical_dom_sf"/>
</dbReference>
<evidence type="ECO:0000259" key="15">
    <source>
        <dbReference type="Pfam" id="PF04810"/>
    </source>
</evidence>
<dbReference type="InterPro" id="IPR041742">
    <property type="entry name" value="Sec24-like_trunk_dom"/>
</dbReference>
<evidence type="ECO:0000259" key="18">
    <source>
        <dbReference type="Pfam" id="PF08033"/>
    </source>
</evidence>
<dbReference type="FunFam" id="2.30.30.380:FF:000004">
    <property type="entry name" value="SEC24 homolog B, COPII coat complex component"/>
    <property type="match status" value="1"/>
</dbReference>
<dbReference type="CDD" id="cd01479">
    <property type="entry name" value="Sec24-like"/>
    <property type="match status" value="1"/>
</dbReference>
<feature type="region of interest" description="Disordered" evidence="13">
    <location>
        <begin position="1"/>
        <end position="237"/>
    </location>
</feature>
<feature type="compositionally biased region" description="Low complexity" evidence="13">
    <location>
        <begin position="169"/>
        <end position="180"/>
    </location>
</feature>
<comment type="subcellular location">
    <subcellularLocation>
        <location evidence="1">Cytoplasmic vesicle</location>
        <location evidence="1">COPII-coated vesicle membrane</location>
        <topology evidence="1">Peripheral membrane protein</topology>
        <orientation evidence="1">Cytoplasmic side</orientation>
    </subcellularLocation>
    <subcellularLocation>
        <location evidence="3">Endoplasmic reticulum membrane</location>
        <topology evidence="3">Peripheral membrane protein</topology>
        <orientation evidence="3">Cytoplasmic side</orientation>
    </subcellularLocation>
    <subcellularLocation>
        <location evidence="2">Golgi apparatus membrane</location>
    </subcellularLocation>
</comment>
<dbReference type="GO" id="GO:0008270">
    <property type="term" value="F:zinc ion binding"/>
    <property type="evidence" value="ECO:0007669"/>
    <property type="project" value="InterPro"/>
</dbReference>
<feature type="domain" description="Zinc finger Sec23/Sec24-type" evidence="15">
    <location>
        <begin position="539"/>
        <end position="575"/>
    </location>
</feature>
<dbReference type="GO" id="GO:0090110">
    <property type="term" value="P:COPII-coated vesicle cargo loading"/>
    <property type="evidence" value="ECO:0007669"/>
    <property type="project" value="TreeGrafter"/>
</dbReference>
<dbReference type="Pfam" id="PF04815">
    <property type="entry name" value="Sec23_helical"/>
    <property type="match status" value="1"/>
</dbReference>
<feature type="compositionally biased region" description="Pro residues" evidence="13">
    <location>
        <begin position="255"/>
        <end position="272"/>
    </location>
</feature>